<keyword evidence="1" id="KW-1133">Transmembrane helix</keyword>
<name>A0ABS6G2R1_9FIRM</name>
<keyword evidence="1" id="KW-0472">Membrane</keyword>
<sequence length="74" mass="8679">MEQTLFKLAAGNGLWASLYVFLFIYVLYDSRHREKKYQETISENQSVIKNLTEKFGIVDNIQQDVHEIKAVLRS</sequence>
<accession>A0ABS6G2R1</accession>
<evidence type="ECO:0000313" key="2">
    <source>
        <dbReference type="EMBL" id="MBU5676765.1"/>
    </source>
</evidence>
<protein>
    <recommendedName>
        <fullName evidence="4">BhlA holin family protein</fullName>
    </recommendedName>
</protein>
<evidence type="ECO:0000256" key="1">
    <source>
        <dbReference type="SAM" id="Phobius"/>
    </source>
</evidence>
<evidence type="ECO:0000313" key="3">
    <source>
        <dbReference type="Proteomes" id="UP000779508"/>
    </source>
</evidence>
<keyword evidence="1" id="KW-0812">Transmembrane</keyword>
<gene>
    <name evidence="2" type="ORF">KQI88_10070</name>
</gene>
<evidence type="ECO:0008006" key="4">
    <source>
        <dbReference type="Google" id="ProtNLM"/>
    </source>
</evidence>
<dbReference type="RefSeq" id="WP_212380584.1">
    <property type="nucleotide sequence ID" value="NZ_JAHLQK010000003.1"/>
</dbReference>
<feature type="transmembrane region" description="Helical" evidence="1">
    <location>
        <begin position="6"/>
        <end position="28"/>
    </location>
</feature>
<reference evidence="2 3" key="1">
    <citation type="submission" date="2021-06" db="EMBL/GenBank/DDBJ databases">
        <authorList>
            <person name="Sun Q."/>
            <person name="Li D."/>
        </authorList>
    </citation>
    <scope>NUCLEOTIDE SEQUENCE [LARGE SCALE GENOMIC DNA]</scope>
    <source>
        <strain evidence="2 3">MSJ-5</strain>
    </source>
</reference>
<keyword evidence="3" id="KW-1185">Reference proteome</keyword>
<dbReference type="InterPro" id="IPR024405">
    <property type="entry name" value="Phage_BhlA/UviB"/>
</dbReference>
<comment type="caution">
    <text evidence="2">The sequence shown here is derived from an EMBL/GenBank/DDBJ whole genome shotgun (WGS) entry which is preliminary data.</text>
</comment>
<dbReference type="EMBL" id="JAHLQK010000003">
    <property type="protein sequence ID" value="MBU5676765.1"/>
    <property type="molecule type" value="Genomic_DNA"/>
</dbReference>
<dbReference type="Proteomes" id="UP000779508">
    <property type="component" value="Unassembled WGS sequence"/>
</dbReference>
<dbReference type="Pfam" id="PF10960">
    <property type="entry name" value="Holin_BhlA"/>
    <property type="match status" value="1"/>
</dbReference>
<organism evidence="2 3">
    <name type="scientific">Alkaliphilus flagellatus</name>
    <dbReference type="NCBI Taxonomy" id="2841507"/>
    <lineage>
        <taxon>Bacteria</taxon>
        <taxon>Bacillati</taxon>
        <taxon>Bacillota</taxon>
        <taxon>Clostridia</taxon>
        <taxon>Peptostreptococcales</taxon>
        <taxon>Natronincolaceae</taxon>
        <taxon>Alkaliphilus</taxon>
    </lineage>
</organism>
<proteinExistence type="predicted"/>